<reference evidence="1 2" key="1">
    <citation type="submission" date="2018-11" db="EMBL/GenBank/DDBJ databases">
        <title>Sequencing the genomes of 1000 actinobacteria strains.</title>
        <authorList>
            <person name="Klenk H.-P."/>
        </authorList>
    </citation>
    <scope>NUCLEOTIDE SEQUENCE [LARGE SCALE GENOMIC DNA]</scope>
    <source>
        <strain evidence="1 2">DSM 44781</strain>
    </source>
</reference>
<dbReference type="PROSITE" id="PS51257">
    <property type="entry name" value="PROKAR_LIPOPROTEIN"/>
    <property type="match status" value="1"/>
</dbReference>
<accession>A0A3N4RUG0</accession>
<dbReference type="Proteomes" id="UP000266906">
    <property type="component" value="Unassembled WGS sequence"/>
</dbReference>
<dbReference type="EMBL" id="RKQG01000001">
    <property type="protein sequence ID" value="RPE37013.1"/>
    <property type="molecule type" value="Genomic_DNA"/>
</dbReference>
<sequence length="151" mass="15909">MHLAQYRRSTRHGSVAAVLTVLLAAGLAACSSDDGDTLKSWSEKGGKEQARVIGQDIQVLLGATGGSAEVADRCRRVLDDVKAAKAYRAVPDQGAQSLWQETLDRTQTAATTCTQNTDTLTGGSKLGEVAEAQSSYHLFAQRISVLAESGS</sequence>
<evidence type="ECO:0000313" key="2">
    <source>
        <dbReference type="Proteomes" id="UP000266906"/>
    </source>
</evidence>
<name>A0A3N4RUG0_9ACTN</name>
<comment type="caution">
    <text evidence="1">The sequence shown here is derived from an EMBL/GenBank/DDBJ whole genome shotgun (WGS) entry which is preliminary data.</text>
</comment>
<dbReference type="RefSeq" id="WP_123819827.1">
    <property type="nucleotide sequence ID" value="NZ_RKQG01000001.1"/>
</dbReference>
<proteinExistence type="predicted"/>
<organism evidence="1 2">
    <name type="scientific">Kitasatospora cineracea</name>
    <dbReference type="NCBI Taxonomy" id="88074"/>
    <lineage>
        <taxon>Bacteria</taxon>
        <taxon>Bacillati</taxon>
        <taxon>Actinomycetota</taxon>
        <taxon>Actinomycetes</taxon>
        <taxon>Kitasatosporales</taxon>
        <taxon>Streptomycetaceae</taxon>
        <taxon>Kitasatospora</taxon>
    </lineage>
</organism>
<gene>
    <name evidence="1" type="ORF">EDD38_5395</name>
</gene>
<evidence type="ECO:0000313" key="1">
    <source>
        <dbReference type="EMBL" id="RPE37013.1"/>
    </source>
</evidence>
<dbReference type="AlphaFoldDB" id="A0A3N4RUG0"/>
<keyword evidence="2" id="KW-1185">Reference proteome</keyword>
<protein>
    <submittedName>
        <fullName evidence="1">Uncharacterized protein</fullName>
    </submittedName>
</protein>